<protein>
    <submittedName>
        <fullName evidence="3">Type I phosphodiesterase/nucleotide pyrophosphatase</fullName>
    </submittedName>
</protein>
<feature type="region of interest" description="Disordered" evidence="1">
    <location>
        <begin position="491"/>
        <end position="515"/>
    </location>
</feature>
<accession>A0A2M9B8Q9</accession>
<sequence>MSTEPPRPRPRRRRFAPTWGDLGRAALALLGAAAGLEIATWIVPDFTLPDNVFLVAVLVFVWGVVLRPVLVWLAVLMGWFGAALVGLFGQAIIIMAATYDPTDGDSVSLLGALLASWIVAAVSTLLVYLATAGTSDAVTASVLRRARRRPVTVDDPEVAGIVFVQIDGFPYPVLESAVRGGTLPTLSRWIRSGEYVMAEWRPKLPATTPASQMGILHGTIDGIPAFRWIERAEGRTYVANKPADAAVIEARHSNGRGLLADDGVSVSNLFTGDAPTAYATMSAIERTQETRETRLALSRYLASPAGMARGIPRVLTEVVREWFQASQAVRRDIRPRVHRGWSFTVERAGLTGVMRDLNTALVADSMLKGRRAIYVDYVDYDAIAHHAGILRPESLAALVDIDAVLAQLEQICEVTPRPYHLVVLSDHGQSQGEVFADRYGEDLAALVARLAGTETSGTAESHEGVSSLNSVVAGSSSDDSVLGRALQRTSDRIAASVEEEPEAAADSPTDHDPGTHDGFVVFGSGNLGLVYVADQPRRIVREELDQWFPDLVPGLAAHPGVAFVVVDSREDGPVVIGADGEHHLVSGTVHGTDPLAPFGPHAPGFVLRAARMPQAPDLYVNSLLDDLGEVAAFEGLVGCHGGLGGWQDRAVLVHPAGFEAPEEMVVGADAMHRVLVEWLERLGHRRDLREGPPADQDRAAEPT</sequence>
<dbReference type="RefSeq" id="WP_100415452.1">
    <property type="nucleotide sequence ID" value="NZ_PGEZ01000002.1"/>
</dbReference>
<keyword evidence="2" id="KW-0812">Transmembrane</keyword>
<keyword evidence="4" id="KW-1185">Reference proteome</keyword>
<dbReference type="OrthoDB" id="5404822at2"/>
<gene>
    <name evidence="3" type="ORF">CLV56_3853</name>
</gene>
<dbReference type="InterPro" id="IPR002591">
    <property type="entry name" value="Phosphodiest/P_Trfase"/>
</dbReference>
<dbReference type="AlphaFoldDB" id="A0A2M9B8Q9"/>
<dbReference type="SUPFAM" id="SSF53649">
    <property type="entry name" value="Alkaline phosphatase-like"/>
    <property type="match status" value="1"/>
</dbReference>
<reference evidence="3 4" key="1">
    <citation type="submission" date="2017-11" db="EMBL/GenBank/DDBJ databases">
        <title>Genomic Encyclopedia of Archaeal and Bacterial Type Strains, Phase II (KMG-II): From Individual Species to Whole Genera.</title>
        <authorList>
            <person name="Goeker M."/>
        </authorList>
    </citation>
    <scope>NUCLEOTIDE SEQUENCE [LARGE SCALE GENOMIC DNA]</scope>
    <source>
        <strain evidence="3 4">DSM 27763</strain>
    </source>
</reference>
<feature type="transmembrane region" description="Helical" evidence="2">
    <location>
        <begin position="48"/>
        <end position="66"/>
    </location>
</feature>
<keyword evidence="2" id="KW-0472">Membrane</keyword>
<organism evidence="3 4">
    <name type="scientific">Mumia flava</name>
    <dbReference type="NCBI Taxonomy" id="1348852"/>
    <lineage>
        <taxon>Bacteria</taxon>
        <taxon>Bacillati</taxon>
        <taxon>Actinomycetota</taxon>
        <taxon>Actinomycetes</taxon>
        <taxon>Propionibacteriales</taxon>
        <taxon>Nocardioidaceae</taxon>
        <taxon>Mumia</taxon>
    </lineage>
</organism>
<comment type="caution">
    <text evidence="3">The sequence shown here is derived from an EMBL/GenBank/DDBJ whole genome shotgun (WGS) entry which is preliminary data.</text>
</comment>
<dbReference type="EMBL" id="PGEZ01000002">
    <property type="protein sequence ID" value="PJJ54344.1"/>
    <property type="molecule type" value="Genomic_DNA"/>
</dbReference>
<dbReference type="Proteomes" id="UP000230842">
    <property type="component" value="Unassembled WGS sequence"/>
</dbReference>
<dbReference type="Pfam" id="PF01663">
    <property type="entry name" value="Phosphodiest"/>
    <property type="match status" value="1"/>
</dbReference>
<feature type="transmembrane region" description="Helical" evidence="2">
    <location>
        <begin position="109"/>
        <end position="130"/>
    </location>
</feature>
<evidence type="ECO:0000256" key="2">
    <source>
        <dbReference type="SAM" id="Phobius"/>
    </source>
</evidence>
<dbReference type="Gene3D" id="3.40.720.10">
    <property type="entry name" value="Alkaline Phosphatase, subunit A"/>
    <property type="match status" value="1"/>
</dbReference>
<name>A0A2M9B8Q9_9ACTN</name>
<dbReference type="InterPro" id="IPR017850">
    <property type="entry name" value="Alkaline_phosphatase_core_sf"/>
</dbReference>
<evidence type="ECO:0000256" key="1">
    <source>
        <dbReference type="SAM" id="MobiDB-lite"/>
    </source>
</evidence>
<feature type="transmembrane region" description="Helical" evidence="2">
    <location>
        <begin position="73"/>
        <end position="97"/>
    </location>
</feature>
<evidence type="ECO:0000313" key="3">
    <source>
        <dbReference type="EMBL" id="PJJ54344.1"/>
    </source>
</evidence>
<feature type="transmembrane region" description="Helical" evidence="2">
    <location>
        <begin position="21"/>
        <end position="42"/>
    </location>
</feature>
<evidence type="ECO:0000313" key="4">
    <source>
        <dbReference type="Proteomes" id="UP000230842"/>
    </source>
</evidence>
<proteinExistence type="predicted"/>
<keyword evidence="2" id="KW-1133">Transmembrane helix</keyword>